<dbReference type="InterPro" id="IPR036390">
    <property type="entry name" value="WH_DNA-bd_sf"/>
</dbReference>
<dbReference type="Gene3D" id="1.10.4040.10">
    <property type="entry name" value="Penicillinase repressor domain"/>
    <property type="match status" value="1"/>
</dbReference>
<evidence type="ECO:0000256" key="1">
    <source>
        <dbReference type="ARBA" id="ARBA00011046"/>
    </source>
</evidence>
<dbReference type="EMBL" id="WWVF01000009">
    <property type="protein sequence ID" value="MZS88673.1"/>
    <property type="molecule type" value="Genomic_DNA"/>
</dbReference>
<gene>
    <name evidence="5" type="ORF">GT712_06130</name>
</gene>
<comment type="caution">
    <text evidence="5">The sequence shown here is derived from an EMBL/GenBank/DDBJ whole genome shotgun (WGS) entry which is preliminary data.</text>
</comment>
<dbReference type="Proteomes" id="UP000477156">
    <property type="component" value="Unassembled WGS sequence"/>
</dbReference>
<dbReference type="RefSeq" id="WP_161276074.1">
    <property type="nucleotide sequence ID" value="NZ_JABMHZ010000100.1"/>
</dbReference>
<reference evidence="5 6" key="1">
    <citation type="journal article" date="2019" name="Nat. Med.">
        <title>A library of human gut bacterial isolates paired with longitudinal multiomics data enables mechanistic microbiome research.</title>
        <authorList>
            <person name="Poyet M."/>
            <person name="Groussin M."/>
            <person name="Gibbons S.M."/>
            <person name="Avila-Pacheco J."/>
            <person name="Jiang X."/>
            <person name="Kearney S.M."/>
            <person name="Perrotta A.R."/>
            <person name="Berdy B."/>
            <person name="Zhao S."/>
            <person name="Lieberman T.D."/>
            <person name="Swanson P.K."/>
            <person name="Smith M."/>
            <person name="Roesemann S."/>
            <person name="Alexander J.E."/>
            <person name="Rich S.A."/>
            <person name="Livny J."/>
            <person name="Vlamakis H."/>
            <person name="Clish C."/>
            <person name="Bullock K."/>
            <person name="Deik A."/>
            <person name="Scott J."/>
            <person name="Pierce K.A."/>
            <person name="Xavier R.J."/>
            <person name="Alm E.J."/>
        </authorList>
    </citation>
    <scope>NUCLEOTIDE SEQUENCE [LARGE SCALE GENOMIC DNA]</scope>
    <source>
        <strain evidence="5 6">BIOML-A12</strain>
    </source>
</reference>
<dbReference type="GO" id="GO:0003677">
    <property type="term" value="F:DNA binding"/>
    <property type="evidence" value="ECO:0007669"/>
    <property type="project" value="UniProtKB-KW"/>
</dbReference>
<keyword evidence="4" id="KW-0804">Transcription</keyword>
<dbReference type="Gene3D" id="1.10.10.10">
    <property type="entry name" value="Winged helix-like DNA-binding domain superfamily/Winged helix DNA-binding domain"/>
    <property type="match status" value="1"/>
</dbReference>
<proteinExistence type="inferred from homology"/>
<dbReference type="GO" id="GO:0045892">
    <property type="term" value="P:negative regulation of DNA-templated transcription"/>
    <property type="evidence" value="ECO:0007669"/>
    <property type="project" value="InterPro"/>
</dbReference>
<organism evidence="5 6">
    <name type="scientific">Blautia wexlerae</name>
    <dbReference type="NCBI Taxonomy" id="418240"/>
    <lineage>
        <taxon>Bacteria</taxon>
        <taxon>Bacillati</taxon>
        <taxon>Bacillota</taxon>
        <taxon>Clostridia</taxon>
        <taxon>Lachnospirales</taxon>
        <taxon>Lachnospiraceae</taxon>
        <taxon>Blautia</taxon>
    </lineage>
</organism>
<protein>
    <submittedName>
        <fullName evidence="5">BlaI/MecI/CopY family transcriptional regulator</fullName>
    </submittedName>
</protein>
<accession>A0A6L8XTP6</accession>
<comment type="similarity">
    <text evidence="1">Belongs to the BlaI transcriptional regulatory family.</text>
</comment>
<dbReference type="SUPFAM" id="SSF46785">
    <property type="entry name" value="Winged helix' DNA-binding domain"/>
    <property type="match status" value="1"/>
</dbReference>
<sequence length="129" mass="15267">MKSIKSKLSDTEFEVMKVVWENTPPITSAIVMEQLGNDKHWKIATVLTLLQRLVNKGFLRTEKFSKERLYYPIVDRDEYLTLETKKFIKEYHNNSLKSFMDLLFMAGSISSKEIEELDELIKNRKDWSD</sequence>
<dbReference type="InterPro" id="IPR005650">
    <property type="entry name" value="BlaI_family"/>
</dbReference>
<evidence type="ECO:0000313" key="6">
    <source>
        <dbReference type="Proteomes" id="UP000477156"/>
    </source>
</evidence>
<keyword evidence="2" id="KW-0805">Transcription regulation</keyword>
<dbReference type="InterPro" id="IPR036388">
    <property type="entry name" value="WH-like_DNA-bd_sf"/>
</dbReference>
<keyword evidence="3" id="KW-0238">DNA-binding</keyword>
<dbReference type="PIRSF" id="PIRSF019455">
    <property type="entry name" value="CopR_AtkY"/>
    <property type="match status" value="1"/>
</dbReference>
<evidence type="ECO:0000256" key="2">
    <source>
        <dbReference type="ARBA" id="ARBA00023015"/>
    </source>
</evidence>
<dbReference type="Pfam" id="PF03965">
    <property type="entry name" value="Penicillinase_R"/>
    <property type="match status" value="1"/>
</dbReference>
<name>A0A6L8XTP6_9FIRM</name>
<evidence type="ECO:0000313" key="5">
    <source>
        <dbReference type="EMBL" id="MZS88673.1"/>
    </source>
</evidence>
<evidence type="ECO:0000256" key="4">
    <source>
        <dbReference type="ARBA" id="ARBA00023163"/>
    </source>
</evidence>
<evidence type="ECO:0000256" key="3">
    <source>
        <dbReference type="ARBA" id="ARBA00023125"/>
    </source>
</evidence>
<dbReference type="AlphaFoldDB" id="A0A6L8XTP6"/>